<feature type="domain" description="Pre-rRNA-processing protein Ipi1 N-terminal" evidence="7">
    <location>
        <begin position="135"/>
        <end position="234"/>
    </location>
</feature>
<dbReference type="SUPFAM" id="SSF48371">
    <property type="entry name" value="ARM repeat"/>
    <property type="match status" value="1"/>
</dbReference>
<evidence type="ECO:0000256" key="4">
    <source>
        <dbReference type="ARBA" id="ARBA00023242"/>
    </source>
</evidence>
<comment type="similarity">
    <text evidence="3 5">Belongs to the IPI1/TEX10 family.</text>
</comment>
<dbReference type="STRING" id="1047168.A0A0F4GL81"/>
<gene>
    <name evidence="8" type="ORF">TI39_contig456g00009</name>
</gene>
<keyword evidence="4 5" id="KW-0539">Nucleus</keyword>
<evidence type="ECO:0000256" key="2">
    <source>
        <dbReference type="ARBA" id="ARBA00004123"/>
    </source>
</evidence>
<proteinExistence type="inferred from homology"/>
<name>A0A0F4GL81_9PEZI</name>
<evidence type="ECO:0000256" key="1">
    <source>
        <dbReference type="ARBA" id="ARBA00002355"/>
    </source>
</evidence>
<keyword evidence="9" id="KW-1185">Reference proteome</keyword>
<sequence length="341" mass="36846">MGSSMKKKKEKAKDFQKPKLKVGKARPKNTNATDTSFAAKSIVLKQQSLTESGRDATALFNHNLSLLNSKNDAQRKDVLTYLTNTVAASPTSLPQPASVILSKAQPLILDGSAAIRSQVLKLFKVLPKNQIGSLDQALLYTRAGMTHLSADIRNTSLDVMDWLLETNGEAIVSVAGGWVRTLQTFQNLLSWHGSSGRKNGATITNGNWTATKTTTNLGSNKLLVHQLSTLGRFLMAGLARPTANPQADARRAAAMFPVWQSDAHMLPQKSNPYGYLNLFGAPRDVDGEVYDDPEERMNVFVDLDLHNAFQTGVKEAKTQGGEVGRAASSVDKALKLVGATG</sequence>
<keyword evidence="5" id="KW-0698">rRNA processing</keyword>
<comment type="subunit">
    <text evidence="5">Component of the RIX1 complex.</text>
</comment>
<feature type="compositionally biased region" description="Basic residues" evidence="6">
    <location>
        <begin position="18"/>
        <end position="27"/>
    </location>
</feature>
<accession>A0A0F4GL81</accession>
<dbReference type="InterPro" id="IPR024679">
    <property type="entry name" value="Ipi1_N"/>
</dbReference>
<evidence type="ECO:0000259" key="7">
    <source>
        <dbReference type="Pfam" id="PF12333"/>
    </source>
</evidence>
<comment type="caution">
    <text evidence="8">The sequence shown here is derived from an EMBL/GenBank/DDBJ whole genome shotgun (WGS) entry which is preliminary data.</text>
</comment>
<evidence type="ECO:0000256" key="3">
    <source>
        <dbReference type="ARBA" id="ARBA00006427"/>
    </source>
</evidence>
<evidence type="ECO:0000313" key="9">
    <source>
        <dbReference type="Proteomes" id="UP000033647"/>
    </source>
</evidence>
<dbReference type="GO" id="GO:0006364">
    <property type="term" value="P:rRNA processing"/>
    <property type="evidence" value="ECO:0007669"/>
    <property type="project" value="UniProtKB-UniRule"/>
</dbReference>
<dbReference type="OrthoDB" id="361362at2759"/>
<evidence type="ECO:0000256" key="6">
    <source>
        <dbReference type="SAM" id="MobiDB-lite"/>
    </source>
</evidence>
<dbReference type="Pfam" id="PF12333">
    <property type="entry name" value="Ipi1_N"/>
    <property type="match status" value="1"/>
</dbReference>
<comment type="function">
    <text evidence="1 5">Component of the RIX1 complex required for processing of ITS2 sequences from 35S pre-rRNA.</text>
</comment>
<dbReference type="EMBL" id="LAFY01000448">
    <property type="protein sequence ID" value="KJX97847.1"/>
    <property type="molecule type" value="Genomic_DNA"/>
</dbReference>
<keyword evidence="5" id="KW-0690">Ribosome biogenesis</keyword>
<evidence type="ECO:0000313" key="8">
    <source>
        <dbReference type="EMBL" id="KJX97847.1"/>
    </source>
</evidence>
<dbReference type="GO" id="GO:0120330">
    <property type="term" value="C:rixosome complex"/>
    <property type="evidence" value="ECO:0007669"/>
    <property type="project" value="UniProtKB-UniRule"/>
</dbReference>
<feature type="compositionally biased region" description="Basic residues" evidence="6">
    <location>
        <begin position="1"/>
        <end position="10"/>
    </location>
</feature>
<dbReference type="Proteomes" id="UP000033647">
    <property type="component" value="Unassembled WGS sequence"/>
</dbReference>
<feature type="region of interest" description="Disordered" evidence="6">
    <location>
        <begin position="1"/>
        <end position="32"/>
    </location>
</feature>
<evidence type="ECO:0000256" key="5">
    <source>
        <dbReference type="RuleBase" id="RU368021"/>
    </source>
</evidence>
<reference evidence="8 9" key="1">
    <citation type="submission" date="2015-03" db="EMBL/GenBank/DDBJ databases">
        <title>RNA-seq based gene annotation and comparative genomics of four Zymoseptoria species reveal species-specific pathogenicity related genes and transposable element activity.</title>
        <authorList>
            <person name="Grandaubert J."/>
            <person name="Bhattacharyya A."/>
            <person name="Stukenbrock E.H."/>
        </authorList>
    </citation>
    <scope>NUCLEOTIDE SEQUENCE [LARGE SCALE GENOMIC DNA]</scope>
    <source>
        <strain evidence="8 9">Zb18110</strain>
    </source>
</reference>
<comment type="subcellular location">
    <subcellularLocation>
        <location evidence="2 5">Nucleus</location>
    </subcellularLocation>
</comment>
<dbReference type="InterPro" id="IPR016024">
    <property type="entry name" value="ARM-type_fold"/>
</dbReference>
<dbReference type="PANTHER" id="PTHR16056:SF2">
    <property type="entry name" value="TESTIS-EXPRESSED PROTEIN 10"/>
    <property type="match status" value="1"/>
</dbReference>
<dbReference type="GO" id="GO:0005634">
    <property type="term" value="C:nucleus"/>
    <property type="evidence" value="ECO:0007669"/>
    <property type="project" value="UniProtKB-SubCell"/>
</dbReference>
<dbReference type="AlphaFoldDB" id="A0A0F4GL81"/>
<protein>
    <recommendedName>
        <fullName evidence="5">Pre-rRNA-processing protein</fullName>
    </recommendedName>
</protein>
<dbReference type="PANTHER" id="PTHR16056">
    <property type="entry name" value="REGULATOR OF MICROTUBULE DYNAMICS PROTEIN"/>
    <property type="match status" value="1"/>
</dbReference>
<organism evidence="8 9">
    <name type="scientific">Zymoseptoria brevis</name>
    <dbReference type="NCBI Taxonomy" id="1047168"/>
    <lineage>
        <taxon>Eukaryota</taxon>
        <taxon>Fungi</taxon>
        <taxon>Dikarya</taxon>
        <taxon>Ascomycota</taxon>
        <taxon>Pezizomycotina</taxon>
        <taxon>Dothideomycetes</taxon>
        <taxon>Dothideomycetidae</taxon>
        <taxon>Mycosphaerellales</taxon>
        <taxon>Mycosphaerellaceae</taxon>
        <taxon>Zymoseptoria</taxon>
    </lineage>
</organism>